<dbReference type="Proteomes" id="UP001335648">
    <property type="component" value="Unassembled WGS sequence"/>
</dbReference>
<evidence type="ECO:0000313" key="2">
    <source>
        <dbReference type="Proteomes" id="UP001335648"/>
    </source>
</evidence>
<sequence>MCCSWSGGKSSARGGGSLLPSIPPAPIFLSPPPESAVHLAPQIADDSRAISSQVFELNWSEQYHLCLLKGRVGEELGGGQKAATCNHQSLFSNMQSAQLAPL</sequence>
<dbReference type="AlphaFoldDB" id="A0AAN8AZN4"/>
<reference evidence="1 2" key="1">
    <citation type="journal article" date="2023" name="Mol. Biol. Evol.">
        <title>Genomics of Secondarily Temperate Adaptation in the Only Non-Antarctic Icefish.</title>
        <authorList>
            <person name="Rivera-Colon A.G."/>
            <person name="Rayamajhi N."/>
            <person name="Minhas B.F."/>
            <person name="Madrigal G."/>
            <person name="Bilyk K.T."/>
            <person name="Yoon V."/>
            <person name="Hune M."/>
            <person name="Gregory S."/>
            <person name="Cheng C.H.C."/>
            <person name="Catchen J.M."/>
        </authorList>
    </citation>
    <scope>NUCLEOTIDE SEQUENCE [LARGE SCALE GENOMIC DNA]</scope>
    <source>
        <strain evidence="1">JC2023a</strain>
    </source>
</reference>
<protein>
    <submittedName>
        <fullName evidence="1">Uncharacterized protein</fullName>
    </submittedName>
</protein>
<proteinExistence type="predicted"/>
<comment type="caution">
    <text evidence="1">The sequence shown here is derived from an EMBL/GenBank/DDBJ whole genome shotgun (WGS) entry which is preliminary data.</text>
</comment>
<organism evidence="1 2">
    <name type="scientific">Champsocephalus esox</name>
    <name type="common">pike icefish</name>
    <dbReference type="NCBI Taxonomy" id="159716"/>
    <lineage>
        <taxon>Eukaryota</taxon>
        <taxon>Metazoa</taxon>
        <taxon>Chordata</taxon>
        <taxon>Craniata</taxon>
        <taxon>Vertebrata</taxon>
        <taxon>Euteleostomi</taxon>
        <taxon>Actinopterygii</taxon>
        <taxon>Neopterygii</taxon>
        <taxon>Teleostei</taxon>
        <taxon>Neoteleostei</taxon>
        <taxon>Acanthomorphata</taxon>
        <taxon>Eupercaria</taxon>
        <taxon>Perciformes</taxon>
        <taxon>Notothenioidei</taxon>
        <taxon>Channichthyidae</taxon>
        <taxon>Champsocephalus</taxon>
    </lineage>
</organism>
<evidence type="ECO:0000313" key="1">
    <source>
        <dbReference type="EMBL" id="KAK5875388.1"/>
    </source>
</evidence>
<name>A0AAN8AZN4_9TELE</name>
<keyword evidence="2" id="KW-1185">Reference proteome</keyword>
<accession>A0AAN8AZN4</accession>
<gene>
    <name evidence="1" type="ORF">CesoFtcFv8_027869</name>
</gene>
<dbReference type="EMBL" id="JAULUE010002069">
    <property type="protein sequence ID" value="KAK5875388.1"/>
    <property type="molecule type" value="Genomic_DNA"/>
</dbReference>